<feature type="domain" description="DUF4218" evidence="2">
    <location>
        <begin position="265"/>
        <end position="361"/>
    </location>
</feature>
<evidence type="ECO:0000313" key="3">
    <source>
        <dbReference type="EMBL" id="RDX85636.1"/>
    </source>
</evidence>
<proteinExistence type="predicted"/>
<dbReference type="InterPro" id="IPR025312">
    <property type="entry name" value="DUF4216"/>
</dbReference>
<evidence type="ECO:0000313" key="4">
    <source>
        <dbReference type="Proteomes" id="UP000257109"/>
    </source>
</evidence>
<name>A0A371G4Z8_MUCPR</name>
<dbReference type="Pfam" id="PF13952">
    <property type="entry name" value="DUF4216"/>
    <property type="match status" value="1"/>
</dbReference>
<protein>
    <recommendedName>
        <fullName evidence="5">DUF4218 domain-containing protein</fullName>
    </recommendedName>
</protein>
<comment type="caution">
    <text evidence="3">The sequence shown here is derived from an EMBL/GenBank/DDBJ whole genome shotgun (WGS) entry which is preliminary data.</text>
</comment>
<reference evidence="3" key="1">
    <citation type="submission" date="2018-05" db="EMBL/GenBank/DDBJ databases">
        <title>Draft genome of Mucuna pruriens seed.</title>
        <authorList>
            <person name="Nnadi N.E."/>
            <person name="Vos R."/>
            <person name="Hasami M.H."/>
            <person name="Devisetty U.K."/>
            <person name="Aguiy J.C."/>
        </authorList>
    </citation>
    <scope>NUCLEOTIDE SEQUENCE [LARGE SCALE GENOMIC DNA]</scope>
    <source>
        <strain evidence="3">JCA_2017</strain>
    </source>
</reference>
<evidence type="ECO:0000259" key="2">
    <source>
        <dbReference type="Pfam" id="PF13960"/>
    </source>
</evidence>
<evidence type="ECO:0008006" key="5">
    <source>
        <dbReference type="Google" id="ProtNLM"/>
    </source>
</evidence>
<sequence length="505" mass="58879">VCLRVGRNCDYGGGDDGDSDNGNDGSDNVRPLLGDLVAPYAFTLKHCHKVFYFDCPRQLLPLDHPYKRNKNSFKKRFIETSPAPPCMSSLDQWNRVAYHFPMSFKKKKNNNKIFLVMVRRNKRLTYWKTHLHHNIDVMHIEINVFMNVFDTMMDINGRTKDTHNALMDIAKICNRKEFELKDISRVKLFKPKAAYVKELKLPDGYASNLSRCVDLNQGKLNVLKSHDYHVFMQQLLLIAFDSLPKNIWKSLIEPSHFFKELTLTILNVEKLKVMEDNISMILCKLEQIFLPSFFDSMEHLPIHLPYETRVGGLVSNSLKNKVKNKARVEASICEAYLVEETSTFASFYYPDKIEMRRNKMPSVGDKSIAYFLDQVNFKAAHLYVLLNCEEIPNLENNIQDSLLVNLAWRPKKKSEGMNSLNHGVYVRGTNGQLEYDFYGKLFDIIQLEYTGFPIMKLVLFKCDWFDNTPNIGTKVHNKYEIVEVRESRRYNKEYDPVIFTQQAEQ</sequence>
<dbReference type="PANTHER" id="PTHR48258:SF3">
    <property type="entry name" value="FK506-BINDING PROTEIN 4-LIKE ISOFORM X1"/>
    <property type="match status" value="1"/>
</dbReference>
<dbReference type="Pfam" id="PF13960">
    <property type="entry name" value="DUF4218"/>
    <property type="match status" value="1"/>
</dbReference>
<evidence type="ECO:0000259" key="1">
    <source>
        <dbReference type="Pfam" id="PF13952"/>
    </source>
</evidence>
<feature type="non-terminal residue" evidence="3">
    <location>
        <position position="1"/>
    </location>
</feature>
<keyword evidence="4" id="KW-1185">Reference proteome</keyword>
<dbReference type="AlphaFoldDB" id="A0A371G4Z8"/>
<dbReference type="EMBL" id="QJKJ01006742">
    <property type="protein sequence ID" value="RDX85636.1"/>
    <property type="molecule type" value="Genomic_DNA"/>
</dbReference>
<dbReference type="PANTHER" id="PTHR48258">
    <property type="entry name" value="DUF4218 DOMAIN-CONTAINING PROTEIN-RELATED"/>
    <property type="match status" value="1"/>
</dbReference>
<dbReference type="InterPro" id="IPR025452">
    <property type="entry name" value="DUF4218"/>
</dbReference>
<gene>
    <name evidence="3" type="ORF">CR513_33145</name>
</gene>
<dbReference type="OrthoDB" id="1100107at2759"/>
<organism evidence="3 4">
    <name type="scientific">Mucuna pruriens</name>
    <name type="common">Velvet bean</name>
    <name type="synonym">Dolichos pruriens</name>
    <dbReference type="NCBI Taxonomy" id="157652"/>
    <lineage>
        <taxon>Eukaryota</taxon>
        <taxon>Viridiplantae</taxon>
        <taxon>Streptophyta</taxon>
        <taxon>Embryophyta</taxon>
        <taxon>Tracheophyta</taxon>
        <taxon>Spermatophyta</taxon>
        <taxon>Magnoliopsida</taxon>
        <taxon>eudicotyledons</taxon>
        <taxon>Gunneridae</taxon>
        <taxon>Pentapetalae</taxon>
        <taxon>rosids</taxon>
        <taxon>fabids</taxon>
        <taxon>Fabales</taxon>
        <taxon>Fabaceae</taxon>
        <taxon>Papilionoideae</taxon>
        <taxon>50 kb inversion clade</taxon>
        <taxon>NPAAA clade</taxon>
        <taxon>indigoferoid/millettioid clade</taxon>
        <taxon>Phaseoleae</taxon>
        <taxon>Mucuna</taxon>
    </lineage>
</organism>
<accession>A0A371G4Z8</accession>
<feature type="non-terminal residue" evidence="3">
    <location>
        <position position="505"/>
    </location>
</feature>
<dbReference type="Proteomes" id="UP000257109">
    <property type="component" value="Unassembled WGS sequence"/>
</dbReference>
<feature type="domain" description="DUF4216" evidence="1">
    <location>
        <begin position="445"/>
        <end position="505"/>
    </location>
</feature>